<feature type="transmembrane region" description="Helical" evidence="15">
    <location>
        <begin position="207"/>
        <end position="226"/>
    </location>
</feature>
<evidence type="ECO:0000256" key="4">
    <source>
        <dbReference type="ARBA" id="ARBA00009780"/>
    </source>
</evidence>
<evidence type="ECO:0000256" key="6">
    <source>
        <dbReference type="ARBA" id="ARBA00022801"/>
    </source>
</evidence>
<protein>
    <recommendedName>
        <fullName evidence="15">Alkaline ceramidase</fullName>
        <ecNumber evidence="15">3.5.1.-</ecNumber>
    </recommendedName>
</protein>
<dbReference type="GO" id="GO:0048733">
    <property type="term" value="P:sebaceous gland development"/>
    <property type="evidence" value="ECO:0007669"/>
    <property type="project" value="Ensembl"/>
</dbReference>
<dbReference type="PANTHER" id="PTHR46139:SF2">
    <property type="entry name" value="ALKALINE CERAMIDASE 1"/>
    <property type="match status" value="1"/>
</dbReference>
<evidence type="ECO:0000256" key="10">
    <source>
        <dbReference type="ARBA" id="ARBA00047401"/>
    </source>
</evidence>
<evidence type="ECO:0000256" key="15">
    <source>
        <dbReference type="RuleBase" id="RU364079"/>
    </source>
</evidence>
<dbReference type="GO" id="GO:0010446">
    <property type="term" value="P:response to alkaline pH"/>
    <property type="evidence" value="ECO:0007669"/>
    <property type="project" value="Ensembl"/>
</dbReference>
<dbReference type="GO" id="GO:0046514">
    <property type="term" value="P:ceramide catabolic process"/>
    <property type="evidence" value="ECO:0007669"/>
    <property type="project" value="Ensembl"/>
</dbReference>
<dbReference type="RefSeq" id="XP_027707158.1">
    <property type="nucleotide sequence ID" value="XM_027851357.1"/>
</dbReference>
<comment type="catalytic activity">
    <reaction evidence="10">
        <text>N-(9Z-octadecenoyl)-sphing-4-enine + H2O = sphing-4-enine + (9Z)-octadecenoate</text>
        <dbReference type="Rhea" id="RHEA:41299"/>
        <dbReference type="ChEBI" id="CHEBI:15377"/>
        <dbReference type="ChEBI" id="CHEBI:30823"/>
        <dbReference type="ChEBI" id="CHEBI:57756"/>
        <dbReference type="ChEBI" id="CHEBI:77996"/>
    </reaction>
    <physiologicalReaction direction="left-to-right" evidence="10">
        <dbReference type="Rhea" id="RHEA:41300"/>
    </physiologicalReaction>
</comment>
<comment type="function">
    <text evidence="15">Hydrolyzes the sphingolipid ceramide into sphingosine and free fatty acid.</text>
</comment>
<feature type="transmembrane region" description="Helical" evidence="15">
    <location>
        <begin position="168"/>
        <end position="187"/>
    </location>
</feature>
<reference evidence="17" key="1">
    <citation type="submission" date="2018-12" db="EMBL/GenBank/DDBJ databases">
        <authorList>
            <person name="Yazar S."/>
        </authorList>
    </citation>
    <scope>NUCLEOTIDE SEQUENCE [LARGE SCALE GENOMIC DNA]</scope>
</reference>
<keyword evidence="8 15" id="KW-1133">Transmembrane helix</keyword>
<organism evidence="16 17">
    <name type="scientific">Vombatus ursinus</name>
    <name type="common">Common wombat</name>
    <dbReference type="NCBI Taxonomy" id="29139"/>
    <lineage>
        <taxon>Eukaryota</taxon>
        <taxon>Metazoa</taxon>
        <taxon>Chordata</taxon>
        <taxon>Craniata</taxon>
        <taxon>Vertebrata</taxon>
        <taxon>Euteleostomi</taxon>
        <taxon>Mammalia</taxon>
        <taxon>Metatheria</taxon>
        <taxon>Diprotodontia</taxon>
        <taxon>Vombatidae</taxon>
        <taxon>Vombatus</taxon>
    </lineage>
</organism>
<dbReference type="RefSeq" id="XP_027707157.1">
    <property type="nucleotide sequence ID" value="XM_027851356.1"/>
</dbReference>
<dbReference type="Proteomes" id="UP000314987">
    <property type="component" value="Unassembled WGS sequence"/>
</dbReference>
<feature type="binding site" evidence="14">
    <location>
        <position position="209"/>
    </location>
    <ligand>
        <name>Zn(2+)</name>
        <dbReference type="ChEBI" id="CHEBI:29105"/>
        <note>catalytic</note>
    </ligand>
</feature>
<evidence type="ECO:0000256" key="11">
    <source>
        <dbReference type="ARBA" id="ARBA00048323"/>
    </source>
</evidence>
<comment type="pathway">
    <text evidence="2">Lipid metabolism; sphingolipid metabolism.</text>
</comment>
<dbReference type="Pfam" id="PF05875">
    <property type="entry name" value="Ceramidase"/>
    <property type="match status" value="1"/>
</dbReference>
<dbReference type="GO" id="GO:0005783">
    <property type="term" value="C:endoplasmic reticulum"/>
    <property type="evidence" value="ECO:0007669"/>
    <property type="project" value="Ensembl"/>
</dbReference>
<evidence type="ECO:0000256" key="12">
    <source>
        <dbReference type="ARBA" id="ARBA00049511"/>
    </source>
</evidence>
<dbReference type="GO" id="GO:0019216">
    <property type="term" value="P:regulation of lipid metabolic process"/>
    <property type="evidence" value="ECO:0007669"/>
    <property type="project" value="Ensembl"/>
</dbReference>
<dbReference type="PANTHER" id="PTHR46139">
    <property type="entry name" value="ALKALINE CERAMIDASE"/>
    <property type="match status" value="1"/>
</dbReference>
<evidence type="ECO:0000256" key="3">
    <source>
        <dbReference type="ARBA" id="ARBA00004991"/>
    </source>
</evidence>
<evidence type="ECO:0000313" key="17">
    <source>
        <dbReference type="Proteomes" id="UP000314987"/>
    </source>
</evidence>
<dbReference type="GO" id="GO:0046512">
    <property type="term" value="P:sphingosine biosynthetic process"/>
    <property type="evidence" value="ECO:0007669"/>
    <property type="project" value="Ensembl"/>
</dbReference>
<keyword evidence="17" id="KW-1185">Reference proteome</keyword>
<keyword evidence="14" id="KW-0862">Zinc</keyword>
<sequence>MASIFSYQSSEVDWCESNFLHSSLVAEFYNTVSNVSFFIIGPLMIYLMHPYAQKRSLIMHLPWVLYILVGLFSVYFHMTLSFLGQILDELAILWLLSTCYCIWFPCCYFPALLKKDRSQFTCLVLLISIITTFLAFVKPTVNAYVLNSIALHICYFVRMEYKKKNAQVNHMIVVSVTWWSLALSIWICDRVFCTFWQQINFTYLHSFWHIFISLVFPYIVVILVLLDDQYEMQDNSLEIHYWPQDEWLVGLPYVTLKGKKANRGGKNC</sequence>
<dbReference type="GO" id="GO:0017040">
    <property type="term" value="F:N-acylsphingosine amidohydrolase activity"/>
    <property type="evidence" value="ECO:0007669"/>
    <property type="project" value="UniProtKB-EC"/>
</dbReference>
<feature type="binding site" evidence="13">
    <location>
        <position position="13"/>
    </location>
    <ligand>
        <name>Ca(2+)</name>
        <dbReference type="ChEBI" id="CHEBI:29108"/>
    </ligand>
</feature>
<dbReference type="AlphaFoldDB" id="A0A4X2M2C9"/>
<dbReference type="Ensembl" id="ENSVURT00010036374.1">
    <property type="protein sequence ID" value="ENSVURP00010031944.1"/>
    <property type="gene ID" value="ENSVURG00010024402.1"/>
</dbReference>
<evidence type="ECO:0000256" key="8">
    <source>
        <dbReference type="ARBA" id="ARBA00022989"/>
    </source>
</evidence>
<comment type="pathway">
    <text evidence="3">Sphingolipid metabolism.</text>
</comment>
<comment type="catalytic activity">
    <reaction evidence="12">
        <text>an N-acylsphinganine + H2O = sphinganine + a fatty acid</text>
        <dbReference type="Rhea" id="RHEA:33551"/>
        <dbReference type="ChEBI" id="CHEBI:15377"/>
        <dbReference type="ChEBI" id="CHEBI:28868"/>
        <dbReference type="ChEBI" id="CHEBI:31488"/>
        <dbReference type="ChEBI" id="CHEBI:57817"/>
    </reaction>
    <physiologicalReaction direction="left-to-right" evidence="12">
        <dbReference type="Rhea" id="RHEA:33552"/>
    </physiologicalReaction>
</comment>
<evidence type="ECO:0000256" key="7">
    <source>
        <dbReference type="ARBA" id="ARBA00022919"/>
    </source>
</evidence>
<dbReference type="UniPathway" id="UPA00222"/>
<feature type="transmembrane region" description="Helical" evidence="15">
    <location>
        <begin position="28"/>
        <end position="48"/>
    </location>
</feature>
<comment type="catalytic activity">
    <reaction evidence="11">
        <text>an N-acylsphing-4-enine + H2O = sphing-4-enine + a fatty acid</text>
        <dbReference type="Rhea" id="RHEA:20856"/>
        <dbReference type="ChEBI" id="CHEBI:15377"/>
        <dbReference type="ChEBI" id="CHEBI:28868"/>
        <dbReference type="ChEBI" id="CHEBI:52639"/>
        <dbReference type="ChEBI" id="CHEBI:57756"/>
        <dbReference type="EC" id="3.5.1.23"/>
    </reaction>
    <physiologicalReaction direction="left-to-right" evidence="11">
        <dbReference type="Rhea" id="RHEA:20857"/>
    </physiologicalReaction>
</comment>
<dbReference type="GO" id="GO:0046872">
    <property type="term" value="F:metal ion binding"/>
    <property type="evidence" value="ECO:0007669"/>
    <property type="project" value="UniProtKB-KW"/>
</dbReference>
<dbReference type="GO" id="GO:0071277">
    <property type="term" value="P:cellular response to calcium ion"/>
    <property type="evidence" value="ECO:0007669"/>
    <property type="project" value="Ensembl"/>
</dbReference>
<keyword evidence="13" id="KW-0106">Calcium</keyword>
<dbReference type="InterPro" id="IPR008901">
    <property type="entry name" value="ACER"/>
</dbReference>
<evidence type="ECO:0000256" key="13">
    <source>
        <dbReference type="PIRSR" id="PIRSR608901-1"/>
    </source>
</evidence>
<feature type="binding site" evidence="13">
    <location>
        <position position="18"/>
    </location>
    <ligand>
        <name>Ca(2+)</name>
        <dbReference type="ChEBI" id="CHEBI:29108"/>
    </ligand>
</feature>
<keyword evidence="6 15" id="KW-0378">Hydrolase</keyword>
<feature type="binding site" evidence="14">
    <location>
        <position position="205"/>
    </location>
    <ligand>
        <name>Zn(2+)</name>
        <dbReference type="ChEBI" id="CHEBI:29105"/>
        <note>catalytic</note>
    </ligand>
</feature>
<dbReference type="GO" id="GO:0030216">
    <property type="term" value="P:keratinocyte differentiation"/>
    <property type="evidence" value="ECO:0007669"/>
    <property type="project" value="Ensembl"/>
</dbReference>
<comment type="similarity">
    <text evidence="4 15">Belongs to the alkaline ceramidase family.</text>
</comment>
<evidence type="ECO:0000313" key="16">
    <source>
        <dbReference type="Ensembl" id="ENSVURP00010031944.1"/>
    </source>
</evidence>
<proteinExistence type="inferred from homology"/>
<reference evidence="16" key="3">
    <citation type="submission" date="2025-09" db="UniProtKB">
        <authorList>
            <consortium name="Ensembl"/>
        </authorList>
    </citation>
    <scope>IDENTIFICATION</scope>
</reference>
<reference evidence="16" key="2">
    <citation type="submission" date="2025-08" db="UniProtKB">
        <authorList>
            <consortium name="Ensembl"/>
        </authorList>
    </citation>
    <scope>IDENTIFICATION</scope>
</reference>
<feature type="transmembrane region" description="Helical" evidence="15">
    <location>
        <begin position="90"/>
        <end position="113"/>
    </location>
</feature>
<evidence type="ECO:0000256" key="2">
    <source>
        <dbReference type="ARBA" id="ARBA00004760"/>
    </source>
</evidence>
<feature type="binding site" evidence="13">
    <location>
        <position position="14"/>
    </location>
    <ligand>
        <name>Ca(2+)</name>
        <dbReference type="ChEBI" id="CHEBI:29108"/>
    </ligand>
</feature>
<keyword evidence="7" id="KW-0746">Sphingolipid metabolism</keyword>
<name>A0A4X2M2C9_VOMUR</name>
<keyword evidence="13" id="KW-0479">Metal-binding</keyword>
<feature type="transmembrane region" description="Helical" evidence="15">
    <location>
        <begin position="60"/>
        <end position="78"/>
    </location>
</feature>
<dbReference type="GeneID" id="114035266"/>
<feature type="transmembrane region" description="Helical" evidence="15">
    <location>
        <begin position="143"/>
        <end position="161"/>
    </location>
</feature>
<keyword evidence="5 15" id="KW-0812">Transmembrane</keyword>
<evidence type="ECO:0000256" key="5">
    <source>
        <dbReference type="ARBA" id="ARBA00022692"/>
    </source>
</evidence>
<feature type="binding site" evidence="13">
    <location>
        <position position="27"/>
    </location>
    <ligand>
        <name>Ca(2+)</name>
        <dbReference type="ChEBI" id="CHEBI:29108"/>
    </ligand>
</feature>
<dbReference type="RefSeq" id="XP_027707156.1">
    <property type="nucleotide sequence ID" value="XM_027851355.1"/>
</dbReference>
<comment type="cofactor">
    <cofactor evidence="14">
        <name>Zn(2+)</name>
        <dbReference type="ChEBI" id="CHEBI:29105"/>
    </cofactor>
</comment>
<feature type="binding site" evidence="13">
    <location>
        <position position="16"/>
    </location>
    <ligand>
        <name>Ca(2+)</name>
        <dbReference type="ChEBI" id="CHEBI:29108"/>
    </ligand>
</feature>
<dbReference type="CTD" id="125981"/>
<keyword evidence="15" id="KW-0443">Lipid metabolism</keyword>
<dbReference type="GO" id="GO:0016020">
    <property type="term" value="C:membrane"/>
    <property type="evidence" value="ECO:0007669"/>
    <property type="project" value="UniProtKB-SubCell"/>
</dbReference>
<dbReference type="STRING" id="29139.ENSVURP00010031944"/>
<comment type="subcellular location">
    <subcellularLocation>
        <location evidence="1">Membrane</location>
        <topology evidence="1">Multi-pass membrane protein</topology>
    </subcellularLocation>
</comment>
<accession>A0A4X2M2C9</accession>
<dbReference type="OMA" id="NYKHSEH"/>
<evidence type="ECO:0000256" key="9">
    <source>
        <dbReference type="ARBA" id="ARBA00023136"/>
    </source>
</evidence>
<gene>
    <name evidence="16" type="primary">ACER1</name>
</gene>
<evidence type="ECO:0000256" key="14">
    <source>
        <dbReference type="PIRSR" id="PIRSR608901-2"/>
    </source>
</evidence>
<feature type="binding site" evidence="14">
    <location>
        <position position="77"/>
    </location>
    <ligand>
        <name>Zn(2+)</name>
        <dbReference type="ChEBI" id="CHEBI:29105"/>
        <note>catalytic</note>
    </ligand>
</feature>
<dbReference type="EC" id="3.5.1.-" evidence="15"/>
<keyword evidence="9 15" id="KW-0472">Membrane</keyword>
<dbReference type="OrthoDB" id="187171at2759"/>
<feature type="transmembrane region" description="Helical" evidence="15">
    <location>
        <begin position="120"/>
        <end position="137"/>
    </location>
</feature>
<evidence type="ECO:0000256" key="1">
    <source>
        <dbReference type="ARBA" id="ARBA00004141"/>
    </source>
</evidence>
<dbReference type="GeneTree" id="ENSGT00730000110920"/>